<dbReference type="AlphaFoldDB" id="A0A3S5FE89"/>
<reference evidence="2" key="1">
    <citation type="submission" date="2018-11" db="EMBL/GenBank/DDBJ databases">
        <authorList>
            <consortium name="Pathogen Informatics"/>
        </authorList>
    </citation>
    <scope>NUCLEOTIDE SEQUENCE</scope>
</reference>
<name>A0A3S5FE89_9PLAT</name>
<feature type="region of interest" description="Disordered" evidence="1">
    <location>
        <begin position="75"/>
        <end position="162"/>
    </location>
</feature>
<keyword evidence="3" id="KW-1185">Reference proteome</keyword>
<sequence>MPLATTNAILSVTLGNLGAPRICRMDNGASESVSVLTADSTKGTLLSSSSGGTGSRSSNNLASALETLSIISKLPEKSRQRLKPENQTLQGKFHKSRSSDNLSRVFGTIKDSSLEPSTSSTSPYKEVVKDPQTDQDDEEEEDDDDDDEDEDDDDDDDSGSGYANILLQGEAAYQEPVSVRPRLSLESLQYAETNKAAASAPFPWPDDGPVKCSLKKGLSCSAAVGCAWCRLVPGARFPLETSFCAPQSVCYGGVLYAPSPYPDVALQLLGKKGKKCATKNCLSNCPYSKIVIIATRSPFPEVTLRPFSNKRLI</sequence>
<evidence type="ECO:0000313" key="2">
    <source>
        <dbReference type="EMBL" id="VEL23810.1"/>
    </source>
</evidence>
<dbReference type="OrthoDB" id="2150145at2759"/>
<evidence type="ECO:0000256" key="1">
    <source>
        <dbReference type="SAM" id="MobiDB-lite"/>
    </source>
</evidence>
<feature type="compositionally biased region" description="Acidic residues" evidence="1">
    <location>
        <begin position="133"/>
        <end position="158"/>
    </location>
</feature>
<protein>
    <submittedName>
        <fullName evidence="2">Uncharacterized protein</fullName>
    </submittedName>
</protein>
<comment type="caution">
    <text evidence="2">The sequence shown here is derived from an EMBL/GenBank/DDBJ whole genome shotgun (WGS) entry which is preliminary data.</text>
</comment>
<gene>
    <name evidence="2" type="ORF">PXEA_LOCUS17250</name>
</gene>
<accession>A0A3S5FE89</accession>
<organism evidence="2 3">
    <name type="scientific">Protopolystoma xenopodis</name>
    <dbReference type="NCBI Taxonomy" id="117903"/>
    <lineage>
        <taxon>Eukaryota</taxon>
        <taxon>Metazoa</taxon>
        <taxon>Spiralia</taxon>
        <taxon>Lophotrochozoa</taxon>
        <taxon>Platyhelminthes</taxon>
        <taxon>Monogenea</taxon>
        <taxon>Polyopisthocotylea</taxon>
        <taxon>Polystomatidea</taxon>
        <taxon>Polystomatidae</taxon>
        <taxon>Protopolystoma</taxon>
    </lineage>
</organism>
<dbReference type="EMBL" id="CAAALY010064100">
    <property type="protein sequence ID" value="VEL23810.1"/>
    <property type="molecule type" value="Genomic_DNA"/>
</dbReference>
<feature type="compositionally biased region" description="Low complexity" evidence="1">
    <location>
        <begin position="114"/>
        <end position="123"/>
    </location>
</feature>
<feature type="compositionally biased region" description="Basic and acidic residues" evidence="1">
    <location>
        <begin position="75"/>
        <end position="84"/>
    </location>
</feature>
<proteinExistence type="predicted"/>
<dbReference type="Proteomes" id="UP000784294">
    <property type="component" value="Unassembled WGS sequence"/>
</dbReference>
<evidence type="ECO:0000313" key="3">
    <source>
        <dbReference type="Proteomes" id="UP000784294"/>
    </source>
</evidence>